<reference evidence="4" key="1">
    <citation type="journal article" date="2019" name="Int. J. Syst. Evol. Microbiol.">
        <title>The Global Catalogue of Microorganisms (GCM) 10K type strain sequencing project: providing services to taxonomists for standard genome sequencing and annotation.</title>
        <authorList>
            <consortium name="The Broad Institute Genomics Platform"/>
            <consortium name="The Broad Institute Genome Sequencing Center for Infectious Disease"/>
            <person name="Wu L."/>
            <person name="Ma J."/>
        </authorList>
    </citation>
    <scope>NUCLEOTIDE SEQUENCE [LARGE SCALE GENOMIC DNA]</scope>
    <source>
        <strain evidence="4">JCM 15592</strain>
    </source>
</reference>
<dbReference type="EMBL" id="BAAAPO010000053">
    <property type="protein sequence ID" value="GAA1807515.1"/>
    <property type="molecule type" value="Genomic_DNA"/>
</dbReference>
<dbReference type="InterPro" id="IPR036890">
    <property type="entry name" value="HATPase_C_sf"/>
</dbReference>
<evidence type="ECO:0000259" key="2">
    <source>
        <dbReference type="Pfam" id="PF02518"/>
    </source>
</evidence>
<keyword evidence="1" id="KW-1133">Transmembrane helix</keyword>
<organism evidence="3 4">
    <name type="scientific">Nostocoides veronense</name>
    <dbReference type="NCBI Taxonomy" id="330836"/>
    <lineage>
        <taxon>Bacteria</taxon>
        <taxon>Bacillati</taxon>
        <taxon>Actinomycetota</taxon>
        <taxon>Actinomycetes</taxon>
        <taxon>Micrococcales</taxon>
        <taxon>Intrasporangiaceae</taxon>
        <taxon>Nostocoides</taxon>
    </lineage>
</organism>
<dbReference type="Proteomes" id="UP001499938">
    <property type="component" value="Unassembled WGS sequence"/>
</dbReference>
<gene>
    <name evidence="3" type="ORF">GCM10009811_33810</name>
</gene>
<feature type="transmembrane region" description="Helical" evidence="1">
    <location>
        <begin position="405"/>
        <end position="423"/>
    </location>
</feature>
<dbReference type="RefSeq" id="WP_344088334.1">
    <property type="nucleotide sequence ID" value="NZ_BAAAPO010000053.1"/>
</dbReference>
<dbReference type="Pfam" id="PF02518">
    <property type="entry name" value="HATPase_c"/>
    <property type="match status" value="1"/>
</dbReference>
<keyword evidence="4" id="KW-1185">Reference proteome</keyword>
<evidence type="ECO:0000256" key="1">
    <source>
        <dbReference type="SAM" id="Phobius"/>
    </source>
</evidence>
<sequence>MKAVPWRPDPAGGWAELVEFGIRLGVMVCFLVNIGVTLAIGRRSLDLADGRTQWGVALMGVAAVVMLTATITWRRLAELSVLAAALFSAGLLLAGPQTRQSIDLADSWWPTQGLIATTAFLAVATRYGWALGLGVLAVNFQVRWNTWLADPDIPSLHRSVEALASTGQLVALAGAPALTAMLVRRAAQKVDDAAALRAAERADAAAREAKARREKEADLFVHDEILRTLQMIAMGGAGVSPTAAQEAAHALVAAPLGAAEEDPEREQTQESLLGPVLRASRVEVRYRGPDVLLVPGPVQEAFRRASAEALRNVAQHSGVKSADVTVGMRGLVVGVQIRDRGVGFEPGVTHRRGLSASIQARMTDVGGSASVTSAPGEGTVVDLTWSPWPRRAAWTEGKAGILPDLFPYLVVMAAPLLLLGLWFPPLLGKR</sequence>
<feature type="transmembrane region" description="Helical" evidence="1">
    <location>
        <begin position="20"/>
        <end position="41"/>
    </location>
</feature>
<feature type="transmembrane region" description="Helical" evidence="1">
    <location>
        <begin position="53"/>
        <end position="73"/>
    </location>
</feature>
<comment type="caution">
    <text evidence="3">The sequence shown here is derived from an EMBL/GenBank/DDBJ whole genome shotgun (WGS) entry which is preliminary data.</text>
</comment>
<feature type="domain" description="Histidine kinase/HSP90-like ATPase" evidence="2">
    <location>
        <begin position="300"/>
        <end position="385"/>
    </location>
</feature>
<name>A0ABP4YFF7_9MICO</name>
<dbReference type="SUPFAM" id="SSF55874">
    <property type="entry name" value="ATPase domain of HSP90 chaperone/DNA topoisomerase II/histidine kinase"/>
    <property type="match status" value="1"/>
</dbReference>
<evidence type="ECO:0000313" key="3">
    <source>
        <dbReference type="EMBL" id="GAA1807515.1"/>
    </source>
</evidence>
<accession>A0ABP4YFF7</accession>
<dbReference type="InterPro" id="IPR003594">
    <property type="entry name" value="HATPase_dom"/>
</dbReference>
<proteinExistence type="predicted"/>
<keyword evidence="1" id="KW-0472">Membrane</keyword>
<protein>
    <recommendedName>
        <fullName evidence="2">Histidine kinase/HSP90-like ATPase domain-containing protein</fullName>
    </recommendedName>
</protein>
<dbReference type="Gene3D" id="3.30.565.10">
    <property type="entry name" value="Histidine kinase-like ATPase, C-terminal domain"/>
    <property type="match status" value="1"/>
</dbReference>
<feature type="transmembrane region" description="Helical" evidence="1">
    <location>
        <begin position="115"/>
        <end position="142"/>
    </location>
</feature>
<keyword evidence="1" id="KW-0812">Transmembrane</keyword>
<evidence type="ECO:0000313" key="4">
    <source>
        <dbReference type="Proteomes" id="UP001499938"/>
    </source>
</evidence>